<feature type="region of interest" description="Disordered" evidence="1">
    <location>
        <begin position="101"/>
        <end position="126"/>
    </location>
</feature>
<accession>A0ABM3R477</accession>
<feature type="compositionally biased region" description="Low complexity" evidence="1">
    <location>
        <begin position="18"/>
        <end position="32"/>
    </location>
</feature>
<dbReference type="PANTHER" id="PTHR11439:SF498">
    <property type="entry name" value="DNAK FAMILY PROTEIN"/>
    <property type="match status" value="1"/>
</dbReference>
<reference evidence="2" key="1">
    <citation type="journal article" date="2021" name="Nat. Commun.">
        <title>Genomic analyses provide insights into spinach domestication and the genetic basis of agronomic traits.</title>
        <authorList>
            <person name="Cai X."/>
            <person name="Sun X."/>
            <person name="Xu C."/>
            <person name="Sun H."/>
            <person name="Wang X."/>
            <person name="Ge C."/>
            <person name="Zhang Z."/>
            <person name="Wang Q."/>
            <person name="Fei Z."/>
            <person name="Jiao C."/>
            <person name="Wang Q."/>
        </authorList>
    </citation>
    <scope>NUCLEOTIDE SEQUENCE [LARGE SCALE GENOMIC DNA]</scope>
    <source>
        <strain evidence="2">cv. Varoflay</strain>
    </source>
</reference>
<feature type="compositionally biased region" description="Polar residues" evidence="1">
    <location>
        <begin position="101"/>
        <end position="123"/>
    </location>
</feature>
<evidence type="ECO:0008006" key="4">
    <source>
        <dbReference type="Google" id="ProtNLM"/>
    </source>
</evidence>
<name>A0ABM3R477_SPIOL</name>
<feature type="compositionally biased region" description="Polar residues" evidence="1">
    <location>
        <begin position="66"/>
        <end position="75"/>
    </location>
</feature>
<organism evidence="2 3">
    <name type="scientific">Spinacia oleracea</name>
    <name type="common">Spinach</name>
    <dbReference type="NCBI Taxonomy" id="3562"/>
    <lineage>
        <taxon>Eukaryota</taxon>
        <taxon>Viridiplantae</taxon>
        <taxon>Streptophyta</taxon>
        <taxon>Embryophyta</taxon>
        <taxon>Tracheophyta</taxon>
        <taxon>Spermatophyta</taxon>
        <taxon>Magnoliopsida</taxon>
        <taxon>eudicotyledons</taxon>
        <taxon>Gunneridae</taxon>
        <taxon>Pentapetalae</taxon>
        <taxon>Caryophyllales</taxon>
        <taxon>Chenopodiaceae</taxon>
        <taxon>Chenopodioideae</taxon>
        <taxon>Anserineae</taxon>
        <taxon>Spinacia</taxon>
    </lineage>
</organism>
<evidence type="ECO:0000313" key="2">
    <source>
        <dbReference type="Proteomes" id="UP000813463"/>
    </source>
</evidence>
<keyword evidence="2" id="KW-1185">Reference proteome</keyword>
<gene>
    <name evidence="3" type="primary">LOC130465609</name>
</gene>
<dbReference type="GeneID" id="130465609"/>
<feature type="region of interest" description="Disordered" evidence="1">
    <location>
        <begin position="59"/>
        <end position="87"/>
    </location>
</feature>
<feature type="region of interest" description="Disordered" evidence="1">
    <location>
        <begin position="13"/>
        <end position="38"/>
    </location>
</feature>
<sequence length="266" mass="29593">MVRRGEATYVTLLRQHSSAESSHSSAMSSASSGGISNLHNSGTIEEKFLNDETVITTPLNLRGSLPQASDTSKTTAPGRGHRTQIPTSKLRGYITNIVITEQTDPSTSSSAPPNRVTQESTSFKEVVQHPRWRKATQEEIDALERSGNRQVEDVDYNETFAPVAKIGTVHMFLVVTVPHWEATIRVLRYLKGAPGLGVLLRPMSDMSLTTFYYSDWTTCPLTRRSLTGYLIFLGRSPVSWKTKKQPIVSRSSAEAEYRTFYGRSHL</sequence>
<evidence type="ECO:0000313" key="3">
    <source>
        <dbReference type="RefSeq" id="XP_056690419.1"/>
    </source>
</evidence>
<dbReference type="PANTHER" id="PTHR11439">
    <property type="entry name" value="GAG-POL-RELATED RETROTRANSPOSON"/>
    <property type="match status" value="1"/>
</dbReference>
<evidence type="ECO:0000256" key="1">
    <source>
        <dbReference type="SAM" id="MobiDB-lite"/>
    </source>
</evidence>
<dbReference type="Proteomes" id="UP000813463">
    <property type="component" value="Chromosome 1"/>
</dbReference>
<dbReference type="CDD" id="cd09272">
    <property type="entry name" value="RNase_HI_RT_Ty1"/>
    <property type="match status" value="1"/>
</dbReference>
<proteinExistence type="predicted"/>
<protein>
    <recommendedName>
        <fullName evidence="4">Reverse transcriptase Ty1/copia-type domain-containing protein</fullName>
    </recommendedName>
</protein>
<dbReference type="RefSeq" id="XP_056690419.1">
    <property type="nucleotide sequence ID" value="XM_056834441.1"/>
</dbReference>
<reference evidence="3" key="2">
    <citation type="submission" date="2025-08" db="UniProtKB">
        <authorList>
            <consortium name="RefSeq"/>
        </authorList>
    </citation>
    <scope>IDENTIFICATION</scope>
    <source>
        <tissue evidence="3">Leaf</tissue>
    </source>
</reference>